<keyword evidence="2" id="KW-1185">Reference proteome</keyword>
<proteinExistence type="predicted"/>
<accession>A0A4Q2CY51</accession>
<protein>
    <submittedName>
        <fullName evidence="1">Uncharacterized protein</fullName>
    </submittedName>
</protein>
<evidence type="ECO:0000313" key="1">
    <source>
        <dbReference type="EMBL" id="RXW11359.1"/>
    </source>
</evidence>
<sequence>MSPTTATTIAAFLKASREDILVERALERYDIIWEDIIYLNDRIQARFTELTTCSSDIYTLHAYLKQHEFKAQERRLAQVLETVKIREPNATSRKAVQT</sequence>
<dbReference type="EMBL" id="SDEE01001994">
    <property type="protein sequence ID" value="RXW11359.1"/>
    <property type="molecule type" value="Genomic_DNA"/>
</dbReference>
<dbReference type="AlphaFoldDB" id="A0A4Q2CY51"/>
<evidence type="ECO:0000313" key="2">
    <source>
        <dbReference type="Proteomes" id="UP000290288"/>
    </source>
</evidence>
<reference evidence="1 2" key="1">
    <citation type="submission" date="2019-01" db="EMBL/GenBank/DDBJ databases">
        <title>Draft genome sequence of Psathyrella aberdarensis IHI B618.</title>
        <authorList>
            <person name="Buettner E."/>
            <person name="Kellner H."/>
        </authorList>
    </citation>
    <scope>NUCLEOTIDE SEQUENCE [LARGE SCALE GENOMIC DNA]</scope>
    <source>
        <strain evidence="1 2">IHI B618</strain>
    </source>
</reference>
<organism evidence="1 2">
    <name type="scientific">Candolleomyces aberdarensis</name>
    <dbReference type="NCBI Taxonomy" id="2316362"/>
    <lineage>
        <taxon>Eukaryota</taxon>
        <taxon>Fungi</taxon>
        <taxon>Dikarya</taxon>
        <taxon>Basidiomycota</taxon>
        <taxon>Agaricomycotina</taxon>
        <taxon>Agaricomycetes</taxon>
        <taxon>Agaricomycetidae</taxon>
        <taxon>Agaricales</taxon>
        <taxon>Agaricineae</taxon>
        <taxon>Psathyrellaceae</taxon>
        <taxon>Candolleomyces</taxon>
    </lineage>
</organism>
<gene>
    <name evidence="1" type="ORF">EST38_g14496</name>
</gene>
<dbReference type="Proteomes" id="UP000290288">
    <property type="component" value="Unassembled WGS sequence"/>
</dbReference>
<comment type="caution">
    <text evidence="1">The sequence shown here is derived from an EMBL/GenBank/DDBJ whole genome shotgun (WGS) entry which is preliminary data.</text>
</comment>
<name>A0A4Q2CY51_9AGAR</name>